<reference evidence="6" key="1">
    <citation type="submission" date="2017-09" db="EMBL/GenBank/DDBJ databases">
        <title>Depth-based differentiation of microbial function through sediment-hosted aquifers and enrichment of novel symbionts in the deep terrestrial subsurface.</title>
        <authorList>
            <person name="Probst A.J."/>
            <person name="Ladd B."/>
            <person name="Jarett J.K."/>
            <person name="Geller-Mcgrath D.E."/>
            <person name="Sieber C.M.K."/>
            <person name="Emerson J.B."/>
            <person name="Anantharaman K."/>
            <person name="Thomas B.C."/>
            <person name="Malmstrom R."/>
            <person name="Stieglmeier M."/>
            <person name="Klingl A."/>
            <person name="Woyke T."/>
            <person name="Ryan C.M."/>
            <person name="Banfield J.F."/>
        </authorList>
    </citation>
    <scope>NUCLEOTIDE SEQUENCE [LARGE SCALE GENOMIC DNA]</scope>
</reference>
<dbReference type="Proteomes" id="UP000231472">
    <property type="component" value="Unassembled WGS sequence"/>
</dbReference>
<keyword evidence="3" id="KW-0378">Hydrolase</keyword>
<keyword evidence="2" id="KW-0645">Protease</keyword>
<dbReference type="GO" id="GO:0006508">
    <property type="term" value="P:proteolysis"/>
    <property type="evidence" value="ECO:0007669"/>
    <property type="project" value="UniProtKB-KW"/>
</dbReference>
<dbReference type="GO" id="GO:0004252">
    <property type="term" value="F:serine-type endopeptidase activity"/>
    <property type="evidence" value="ECO:0007669"/>
    <property type="project" value="InterPro"/>
</dbReference>
<dbReference type="InterPro" id="IPR036034">
    <property type="entry name" value="PDZ_sf"/>
</dbReference>
<dbReference type="SUPFAM" id="SSF50494">
    <property type="entry name" value="Trypsin-like serine proteases"/>
    <property type="match status" value="1"/>
</dbReference>
<dbReference type="InterPro" id="IPR043504">
    <property type="entry name" value="Peptidase_S1_PA_chymotrypsin"/>
</dbReference>
<organism evidence="5 6">
    <name type="scientific">Candidatus Nealsonbacteria bacterium CG08_land_8_20_14_0_20_36_22</name>
    <dbReference type="NCBI Taxonomy" id="1974704"/>
    <lineage>
        <taxon>Bacteria</taxon>
        <taxon>Candidatus Nealsoniibacteriota</taxon>
    </lineage>
</organism>
<dbReference type="SMART" id="SM00228">
    <property type="entry name" value="PDZ"/>
    <property type="match status" value="1"/>
</dbReference>
<evidence type="ECO:0000256" key="1">
    <source>
        <dbReference type="ARBA" id="ARBA00010541"/>
    </source>
</evidence>
<dbReference type="InterPro" id="IPR009003">
    <property type="entry name" value="Peptidase_S1_PA"/>
</dbReference>
<comment type="caution">
    <text evidence="5">The sequence shown here is derived from an EMBL/GenBank/DDBJ whole genome shotgun (WGS) entry which is preliminary data.</text>
</comment>
<protein>
    <recommendedName>
        <fullName evidence="4">PDZ domain-containing protein</fullName>
    </recommendedName>
</protein>
<feature type="domain" description="PDZ" evidence="4">
    <location>
        <begin position="243"/>
        <end position="332"/>
    </location>
</feature>
<dbReference type="InterPro" id="IPR051201">
    <property type="entry name" value="Chloro_Bact_Ser_Proteases"/>
</dbReference>
<evidence type="ECO:0000313" key="5">
    <source>
        <dbReference type="EMBL" id="PIS39979.1"/>
    </source>
</evidence>
<dbReference type="InterPro" id="IPR001940">
    <property type="entry name" value="Peptidase_S1C"/>
</dbReference>
<comment type="similarity">
    <text evidence="1">Belongs to the peptidase S1C family.</text>
</comment>
<dbReference type="Gene3D" id="2.40.10.10">
    <property type="entry name" value="Trypsin-like serine proteases"/>
    <property type="match status" value="2"/>
</dbReference>
<dbReference type="AlphaFoldDB" id="A0A2H0YNY2"/>
<dbReference type="Gene3D" id="2.30.42.10">
    <property type="match status" value="1"/>
</dbReference>
<evidence type="ECO:0000256" key="2">
    <source>
        <dbReference type="ARBA" id="ARBA00022670"/>
    </source>
</evidence>
<dbReference type="SUPFAM" id="SSF50156">
    <property type="entry name" value="PDZ domain-like"/>
    <property type="match status" value="1"/>
</dbReference>
<dbReference type="EMBL" id="PEYC01000045">
    <property type="protein sequence ID" value="PIS39979.1"/>
    <property type="molecule type" value="Genomic_DNA"/>
</dbReference>
<dbReference type="Pfam" id="PF13365">
    <property type="entry name" value="Trypsin_2"/>
    <property type="match status" value="1"/>
</dbReference>
<dbReference type="InterPro" id="IPR001478">
    <property type="entry name" value="PDZ"/>
</dbReference>
<dbReference type="PANTHER" id="PTHR43343:SF3">
    <property type="entry name" value="PROTEASE DO-LIKE 8, CHLOROPLASTIC"/>
    <property type="match status" value="1"/>
</dbReference>
<dbReference type="PRINTS" id="PR00834">
    <property type="entry name" value="PROTEASES2C"/>
</dbReference>
<proteinExistence type="inferred from homology"/>
<gene>
    <name evidence="5" type="ORF">COT32_02270</name>
</gene>
<name>A0A2H0YNY2_9BACT</name>
<accession>A0A2H0YNY2</accession>
<dbReference type="PANTHER" id="PTHR43343">
    <property type="entry name" value="PEPTIDASE S12"/>
    <property type="match status" value="1"/>
</dbReference>
<dbReference type="Pfam" id="PF13180">
    <property type="entry name" value="PDZ_2"/>
    <property type="match status" value="1"/>
</dbReference>
<dbReference type="CDD" id="cd06779">
    <property type="entry name" value="cpPDZ_Deg_HtrA-like"/>
    <property type="match status" value="1"/>
</dbReference>
<evidence type="ECO:0000256" key="3">
    <source>
        <dbReference type="ARBA" id="ARBA00022801"/>
    </source>
</evidence>
<evidence type="ECO:0000259" key="4">
    <source>
        <dbReference type="SMART" id="SM00228"/>
    </source>
</evidence>
<evidence type="ECO:0000313" key="6">
    <source>
        <dbReference type="Proteomes" id="UP000231472"/>
    </source>
</evidence>
<sequence length="346" mass="37568">MKVEKEEEKIIKVVEETSPAVVSIVISKDVPILEKYYEVDPFFGFPTPQYRQKGTEKQEIGGGTGFIISQDGLILTNKHVILEEGAGYTVFTNDGRKFSAKVLARDPFQDLAIIKIEQNKMEPFPIVKLGDSDNLKSGQTVIAIGNALGEFRNTVSTGVVSGLGRKITASGGDFVETLEDVIQTDAAINKGNSGGPLLNLKGEVIGINTAMVIGAQSIGFAVPINKAKKAIEQVREIGKIVYPFLGVRYILVNEKVQAEYNLAIDHGAFIIRGESGESAIWPGSAAEKAGLKEKDIVLEFNGGKITIDNSLAKLITKYNPGDKVKLKILRGEKEFEVEVVLDEKSE</sequence>